<dbReference type="Proteomes" id="UP000199532">
    <property type="component" value="Unassembled WGS sequence"/>
</dbReference>
<dbReference type="GO" id="GO:0006412">
    <property type="term" value="P:translation"/>
    <property type="evidence" value="ECO:0007669"/>
    <property type="project" value="UniProtKB-UniRule"/>
</dbReference>
<accession>A0A1H6WM91</accession>
<dbReference type="OrthoDB" id="9784988at2"/>
<dbReference type="GO" id="GO:0042586">
    <property type="term" value="F:peptide deformylase activity"/>
    <property type="evidence" value="ECO:0007669"/>
    <property type="project" value="UniProtKB-UniRule"/>
</dbReference>
<dbReference type="HAMAP" id="MF_00163">
    <property type="entry name" value="Pep_deformylase"/>
    <property type="match status" value="1"/>
</dbReference>
<evidence type="ECO:0000313" key="5">
    <source>
        <dbReference type="EMBL" id="SEJ13880.1"/>
    </source>
</evidence>
<keyword evidence="6" id="KW-1185">Reference proteome</keyword>
<feature type="binding site" evidence="4">
    <location>
        <position position="154"/>
    </location>
    <ligand>
        <name>Fe cation</name>
        <dbReference type="ChEBI" id="CHEBI:24875"/>
    </ligand>
</feature>
<dbReference type="CDD" id="cd00487">
    <property type="entry name" value="Pep_deformylase"/>
    <property type="match status" value="1"/>
</dbReference>
<dbReference type="AlphaFoldDB" id="A0A1H6WM91"/>
<dbReference type="RefSeq" id="WP_090337120.1">
    <property type="nucleotide sequence ID" value="NZ_FNXY01000005.1"/>
</dbReference>
<dbReference type="Pfam" id="PF01327">
    <property type="entry name" value="Pep_deformylase"/>
    <property type="match status" value="1"/>
</dbReference>
<evidence type="ECO:0000256" key="3">
    <source>
        <dbReference type="ARBA" id="ARBA00022801"/>
    </source>
</evidence>
<reference evidence="5 6" key="1">
    <citation type="submission" date="2016-10" db="EMBL/GenBank/DDBJ databases">
        <authorList>
            <person name="de Groot N.N."/>
        </authorList>
    </citation>
    <scope>NUCLEOTIDE SEQUENCE [LARGE SCALE GENOMIC DNA]</scope>
    <source>
        <strain evidence="5 6">DSM 19938</strain>
    </source>
</reference>
<sequence length="196" mass="22671">MIYPIVAFGDPILRKPTRFIEKDEMDLKKLSADMFETMYSANGVGLAAPQVGLNIRVFVADGTPFSEKDEDDDEDEEVDLSLVGFKKTFINPEILEEDGEEWAFEEGCLSIPGIRGDVYRPERLVIRYRDTDWNEFTEEYTGMAARIIQHEYDHLLGKLFVDYLPTLKKQLIKKKLTDISKGKTDADYRMRFPGRR</sequence>
<protein>
    <recommendedName>
        <fullName evidence="4">Peptide deformylase</fullName>
        <shortName evidence="4">PDF</shortName>
        <ecNumber evidence="4">3.5.1.88</ecNumber>
    </recommendedName>
    <alternativeName>
        <fullName evidence="4">Polypeptide deformylase</fullName>
    </alternativeName>
</protein>
<keyword evidence="4" id="KW-0648">Protein biosynthesis</keyword>
<dbReference type="Gene3D" id="3.90.45.10">
    <property type="entry name" value="Peptide deformylase"/>
    <property type="match status" value="1"/>
</dbReference>
<dbReference type="InterPro" id="IPR036821">
    <property type="entry name" value="Peptide_deformylase_sf"/>
</dbReference>
<keyword evidence="3 4" id="KW-0378">Hydrolase</keyword>
<proteinExistence type="inferred from homology"/>
<gene>
    <name evidence="4" type="primary">def</name>
    <name evidence="5" type="ORF">SAMN04487995_3416</name>
</gene>
<dbReference type="GO" id="GO:0046872">
    <property type="term" value="F:metal ion binding"/>
    <property type="evidence" value="ECO:0007669"/>
    <property type="project" value="UniProtKB-KW"/>
</dbReference>
<evidence type="ECO:0000256" key="1">
    <source>
        <dbReference type="ARBA" id="ARBA00010759"/>
    </source>
</evidence>
<dbReference type="EMBL" id="FNXY01000005">
    <property type="protein sequence ID" value="SEJ13880.1"/>
    <property type="molecule type" value="Genomic_DNA"/>
</dbReference>
<dbReference type="PIRSF" id="PIRSF004749">
    <property type="entry name" value="Pep_def"/>
    <property type="match status" value="1"/>
</dbReference>
<feature type="binding site" evidence="4">
    <location>
        <position position="108"/>
    </location>
    <ligand>
        <name>Fe cation</name>
        <dbReference type="ChEBI" id="CHEBI:24875"/>
    </ligand>
</feature>
<dbReference type="InterPro" id="IPR023635">
    <property type="entry name" value="Peptide_deformylase"/>
</dbReference>
<evidence type="ECO:0000313" key="6">
    <source>
        <dbReference type="Proteomes" id="UP000199532"/>
    </source>
</evidence>
<dbReference type="PRINTS" id="PR01576">
    <property type="entry name" value="PDEFORMYLASE"/>
</dbReference>
<dbReference type="NCBIfam" id="NF001159">
    <property type="entry name" value="PRK00150.1-3"/>
    <property type="match status" value="1"/>
</dbReference>
<dbReference type="EC" id="3.5.1.88" evidence="4"/>
<comment type="similarity">
    <text evidence="1 4">Belongs to the polypeptide deformylase family.</text>
</comment>
<evidence type="ECO:0000256" key="4">
    <source>
        <dbReference type="HAMAP-Rule" id="MF_00163"/>
    </source>
</evidence>
<name>A0A1H6WM91_9BACT</name>
<dbReference type="PANTHER" id="PTHR10458:SF22">
    <property type="entry name" value="PEPTIDE DEFORMYLASE"/>
    <property type="match status" value="1"/>
</dbReference>
<comment type="catalytic activity">
    <reaction evidence="4">
        <text>N-terminal N-formyl-L-methionyl-[peptide] + H2O = N-terminal L-methionyl-[peptide] + formate</text>
        <dbReference type="Rhea" id="RHEA:24420"/>
        <dbReference type="Rhea" id="RHEA-COMP:10639"/>
        <dbReference type="Rhea" id="RHEA-COMP:10640"/>
        <dbReference type="ChEBI" id="CHEBI:15377"/>
        <dbReference type="ChEBI" id="CHEBI:15740"/>
        <dbReference type="ChEBI" id="CHEBI:49298"/>
        <dbReference type="ChEBI" id="CHEBI:64731"/>
        <dbReference type="EC" id="3.5.1.88"/>
    </reaction>
</comment>
<keyword evidence="4" id="KW-0408">Iron</keyword>
<organism evidence="5 6">
    <name type="scientific">Dyadobacter koreensis</name>
    <dbReference type="NCBI Taxonomy" id="408657"/>
    <lineage>
        <taxon>Bacteria</taxon>
        <taxon>Pseudomonadati</taxon>
        <taxon>Bacteroidota</taxon>
        <taxon>Cytophagia</taxon>
        <taxon>Cytophagales</taxon>
        <taxon>Spirosomataceae</taxon>
        <taxon>Dyadobacter</taxon>
    </lineage>
</organism>
<dbReference type="SUPFAM" id="SSF56420">
    <property type="entry name" value="Peptide deformylase"/>
    <property type="match status" value="1"/>
</dbReference>
<dbReference type="PANTHER" id="PTHR10458">
    <property type="entry name" value="PEPTIDE DEFORMYLASE"/>
    <property type="match status" value="1"/>
</dbReference>
<evidence type="ECO:0000256" key="2">
    <source>
        <dbReference type="ARBA" id="ARBA00022723"/>
    </source>
</evidence>
<dbReference type="NCBIfam" id="TIGR00079">
    <property type="entry name" value="pept_deformyl"/>
    <property type="match status" value="1"/>
</dbReference>
<feature type="binding site" evidence="4">
    <location>
        <position position="150"/>
    </location>
    <ligand>
        <name>Fe cation</name>
        <dbReference type="ChEBI" id="CHEBI:24875"/>
    </ligand>
</feature>
<dbReference type="STRING" id="408657.SAMN04487995_3416"/>
<feature type="active site" evidence="4">
    <location>
        <position position="151"/>
    </location>
</feature>
<keyword evidence="2 4" id="KW-0479">Metal-binding</keyword>
<comment type="cofactor">
    <cofactor evidence="4">
        <name>Fe(2+)</name>
        <dbReference type="ChEBI" id="CHEBI:29033"/>
    </cofactor>
    <text evidence="4">Binds 1 Fe(2+) ion.</text>
</comment>
<comment type="function">
    <text evidence="4">Removes the formyl group from the N-terminal Met of newly synthesized proteins. Requires at least a dipeptide for an efficient rate of reaction. N-terminal L-methionine is a prerequisite for activity but the enzyme has broad specificity at other positions.</text>
</comment>